<dbReference type="PANTHER" id="PTHR31302">
    <property type="entry name" value="TRANSMEMBRANE PROTEIN WITH METALLOPHOSPHOESTERASE DOMAIN-RELATED"/>
    <property type="match status" value="1"/>
</dbReference>
<reference evidence="4" key="2">
    <citation type="submission" date="2021-04" db="EMBL/GenBank/DDBJ databases">
        <authorList>
            <person name="Gilroy R."/>
        </authorList>
    </citation>
    <scope>NUCLEOTIDE SEQUENCE</scope>
    <source>
        <strain evidence="4">CHK196-3914</strain>
    </source>
</reference>
<name>A0A9D2G7B0_9FIRM</name>
<organism evidence="4 5">
    <name type="scientific">Candidatus Mediterraneibacter stercoravium</name>
    <dbReference type="NCBI Taxonomy" id="2838685"/>
    <lineage>
        <taxon>Bacteria</taxon>
        <taxon>Bacillati</taxon>
        <taxon>Bacillota</taxon>
        <taxon>Clostridia</taxon>
        <taxon>Lachnospirales</taxon>
        <taxon>Lachnospiraceae</taxon>
        <taxon>Mediterraneibacter</taxon>
    </lineage>
</organism>
<evidence type="ECO:0000259" key="3">
    <source>
        <dbReference type="Pfam" id="PF00149"/>
    </source>
</evidence>
<dbReference type="InterPro" id="IPR051158">
    <property type="entry name" value="Metallophosphoesterase_sf"/>
</dbReference>
<evidence type="ECO:0000313" key="4">
    <source>
        <dbReference type="EMBL" id="HIZ73938.1"/>
    </source>
</evidence>
<feature type="domain" description="Calcineurin-like phosphoesterase" evidence="3">
    <location>
        <begin position="52"/>
        <end position="228"/>
    </location>
</feature>
<protein>
    <submittedName>
        <fullName evidence="4">Metallophosphoesterase</fullName>
    </submittedName>
</protein>
<dbReference type="InterPro" id="IPR004843">
    <property type="entry name" value="Calcineurin-like_PHP"/>
</dbReference>
<dbReference type="GO" id="GO:0008758">
    <property type="term" value="F:UDP-2,3-diacylglucosamine hydrolase activity"/>
    <property type="evidence" value="ECO:0007669"/>
    <property type="project" value="TreeGrafter"/>
</dbReference>
<dbReference type="Pfam" id="PF00149">
    <property type="entry name" value="Metallophos"/>
    <property type="match status" value="1"/>
</dbReference>
<dbReference type="GO" id="GO:0046872">
    <property type="term" value="F:metal ion binding"/>
    <property type="evidence" value="ECO:0007669"/>
    <property type="project" value="UniProtKB-KW"/>
</dbReference>
<keyword evidence="1" id="KW-0479">Metal-binding</keyword>
<keyword evidence="2" id="KW-0378">Hydrolase</keyword>
<dbReference type="Gene3D" id="3.60.21.10">
    <property type="match status" value="1"/>
</dbReference>
<dbReference type="Proteomes" id="UP000824116">
    <property type="component" value="Unassembled WGS sequence"/>
</dbReference>
<evidence type="ECO:0000256" key="2">
    <source>
        <dbReference type="ARBA" id="ARBA00022801"/>
    </source>
</evidence>
<evidence type="ECO:0000313" key="5">
    <source>
        <dbReference type="Proteomes" id="UP000824116"/>
    </source>
</evidence>
<evidence type="ECO:0000256" key="1">
    <source>
        <dbReference type="ARBA" id="ARBA00022723"/>
    </source>
</evidence>
<comment type="caution">
    <text evidence="4">The sequence shown here is derived from an EMBL/GenBank/DDBJ whole genome shotgun (WGS) entry which is preliminary data.</text>
</comment>
<dbReference type="GO" id="GO:0009245">
    <property type="term" value="P:lipid A biosynthetic process"/>
    <property type="evidence" value="ECO:0007669"/>
    <property type="project" value="TreeGrafter"/>
</dbReference>
<accession>A0A9D2G7B0</accession>
<sequence>MKKKKIRLILIILFIIAAALAVWITVSLWVSENYIVIREYTADTGKGGNGFRAVVISDLHDHVFGEDNDELAEKIRQADPDIILMDGDMLNAESEDASVPLSLIRQVKETAPVYYALGNHEEAYIADGHPEFEDELAEAGAVVLDKNYTDIEVNGVQIRLGGMYDYAFGLNGNNDALAAPDDTLSFLREFQNTDRLKIMLAHRPDSFIFGDASEVWDVDLVISGHNHGGQVILPFLGGLYGGDQGWFPEYVHGMYEKGNFQMFVTSGLGSNRQKLPRFNNPPEVAVLTIR</sequence>
<dbReference type="PANTHER" id="PTHR31302:SF31">
    <property type="entry name" value="PHOSPHODIESTERASE YAEI"/>
    <property type="match status" value="1"/>
</dbReference>
<dbReference type="EMBL" id="DXAY01000037">
    <property type="protein sequence ID" value="HIZ73938.1"/>
    <property type="molecule type" value="Genomic_DNA"/>
</dbReference>
<dbReference type="AlphaFoldDB" id="A0A9D2G7B0"/>
<reference evidence="4" key="1">
    <citation type="journal article" date="2021" name="PeerJ">
        <title>Extensive microbial diversity within the chicken gut microbiome revealed by metagenomics and culture.</title>
        <authorList>
            <person name="Gilroy R."/>
            <person name="Ravi A."/>
            <person name="Getino M."/>
            <person name="Pursley I."/>
            <person name="Horton D.L."/>
            <person name="Alikhan N.F."/>
            <person name="Baker D."/>
            <person name="Gharbi K."/>
            <person name="Hall N."/>
            <person name="Watson M."/>
            <person name="Adriaenssens E.M."/>
            <person name="Foster-Nyarko E."/>
            <person name="Jarju S."/>
            <person name="Secka A."/>
            <person name="Antonio M."/>
            <person name="Oren A."/>
            <person name="Chaudhuri R.R."/>
            <person name="La Ragione R."/>
            <person name="Hildebrand F."/>
            <person name="Pallen M.J."/>
        </authorList>
    </citation>
    <scope>NUCLEOTIDE SEQUENCE</scope>
    <source>
        <strain evidence="4">CHK196-3914</strain>
    </source>
</reference>
<dbReference type="SUPFAM" id="SSF56300">
    <property type="entry name" value="Metallo-dependent phosphatases"/>
    <property type="match status" value="1"/>
</dbReference>
<gene>
    <name evidence="4" type="ORF">H9723_01655</name>
</gene>
<proteinExistence type="predicted"/>
<dbReference type="InterPro" id="IPR029052">
    <property type="entry name" value="Metallo-depent_PP-like"/>
</dbReference>
<dbReference type="GO" id="GO:0016020">
    <property type="term" value="C:membrane"/>
    <property type="evidence" value="ECO:0007669"/>
    <property type="project" value="GOC"/>
</dbReference>